<evidence type="ECO:0000256" key="5">
    <source>
        <dbReference type="ARBA" id="ARBA00023242"/>
    </source>
</evidence>
<dbReference type="Gene3D" id="3.60.15.10">
    <property type="entry name" value="Ribonuclease Z/Hydroxyacylglutathione hydrolase-like"/>
    <property type="match status" value="1"/>
</dbReference>
<dbReference type="Pfam" id="PF10996">
    <property type="entry name" value="Beta-Casp"/>
    <property type="match status" value="1"/>
</dbReference>
<dbReference type="InterPro" id="IPR036866">
    <property type="entry name" value="RibonucZ/Hydroxyglut_hydro"/>
</dbReference>
<dbReference type="Proteomes" id="UP000887565">
    <property type="component" value="Unplaced"/>
</dbReference>
<dbReference type="GO" id="GO:0005737">
    <property type="term" value="C:cytoplasm"/>
    <property type="evidence" value="ECO:0007669"/>
    <property type="project" value="UniProtKB-SubCell"/>
</dbReference>
<dbReference type="InterPro" id="IPR027074">
    <property type="entry name" value="Integrator_9su"/>
</dbReference>
<evidence type="ECO:0000256" key="2">
    <source>
        <dbReference type="ARBA" id="ARBA00004496"/>
    </source>
</evidence>
<keyword evidence="5" id="KW-0539">Nucleus</keyword>
<comment type="subcellular location">
    <subcellularLocation>
        <location evidence="2">Cytoplasm</location>
    </subcellularLocation>
    <subcellularLocation>
        <location evidence="1">Nucleus</location>
    </subcellularLocation>
</comment>
<keyword evidence="4" id="KW-0963">Cytoplasm</keyword>
<evidence type="ECO:0000256" key="1">
    <source>
        <dbReference type="ARBA" id="ARBA00004123"/>
    </source>
</evidence>
<keyword evidence="7" id="KW-1185">Reference proteome</keyword>
<dbReference type="OMA" id="AMKAVHC"/>
<dbReference type="PANTHER" id="PTHR46094:SF1">
    <property type="entry name" value="INTEGRATOR COMPLEX SUBUNIT 9"/>
    <property type="match status" value="1"/>
</dbReference>
<dbReference type="Gene3D" id="3.40.50.10890">
    <property type="match status" value="1"/>
</dbReference>
<feature type="domain" description="Beta-Casp" evidence="6">
    <location>
        <begin position="230"/>
        <end position="358"/>
    </location>
</feature>
<dbReference type="InterPro" id="IPR022712">
    <property type="entry name" value="Beta_Casp"/>
</dbReference>
<dbReference type="Pfam" id="PF16661">
    <property type="entry name" value="Lactamase_B_6"/>
    <property type="match status" value="1"/>
</dbReference>
<dbReference type="GO" id="GO:0034472">
    <property type="term" value="P:snRNA 3'-end processing"/>
    <property type="evidence" value="ECO:0007669"/>
    <property type="project" value="TreeGrafter"/>
</dbReference>
<evidence type="ECO:0000313" key="8">
    <source>
        <dbReference type="WBParaSite" id="nRc.2.0.1.t41795-RA"/>
    </source>
</evidence>
<dbReference type="SUPFAM" id="SSF56281">
    <property type="entry name" value="Metallo-hydrolase/oxidoreductase"/>
    <property type="match status" value="1"/>
</dbReference>
<comment type="similarity">
    <text evidence="3">Belongs to the metallo-beta-lactamase superfamily. RNA-metabolizing metallo-beta-lactamase-like family. INTS9 subfamily.</text>
</comment>
<dbReference type="InterPro" id="IPR001279">
    <property type="entry name" value="Metallo-B-lactamas"/>
</dbReference>
<evidence type="ECO:0000259" key="6">
    <source>
        <dbReference type="SMART" id="SM01027"/>
    </source>
</evidence>
<organism evidence="7 8">
    <name type="scientific">Romanomermis culicivorax</name>
    <name type="common">Nematode worm</name>
    <dbReference type="NCBI Taxonomy" id="13658"/>
    <lineage>
        <taxon>Eukaryota</taxon>
        <taxon>Metazoa</taxon>
        <taxon>Ecdysozoa</taxon>
        <taxon>Nematoda</taxon>
        <taxon>Enoplea</taxon>
        <taxon>Dorylaimia</taxon>
        <taxon>Mermithida</taxon>
        <taxon>Mermithoidea</taxon>
        <taxon>Mermithidae</taxon>
        <taxon>Romanomermis</taxon>
    </lineage>
</organism>
<evidence type="ECO:0000313" key="7">
    <source>
        <dbReference type="Proteomes" id="UP000887565"/>
    </source>
</evidence>
<accession>A0A915KW76</accession>
<dbReference type="AlphaFoldDB" id="A0A915KW76"/>
<dbReference type="GO" id="GO:0032039">
    <property type="term" value="C:integrator complex"/>
    <property type="evidence" value="ECO:0007669"/>
    <property type="project" value="InterPro"/>
</dbReference>
<proteinExistence type="inferred from homology"/>
<dbReference type="PANTHER" id="PTHR46094">
    <property type="entry name" value="INTEGRATOR COMPLEX SUBUNIT 9"/>
    <property type="match status" value="1"/>
</dbReference>
<sequence length="575" mass="65414">MEDSPNIKLHCFSSVVNSPCFVLKWPEISVMLDCTLNLQSLLNFTPCSILESQKLVTSEPSAVDIENVNLDEIDVILISNHKSLLALPYITENMHFKGAVYATDPTLQFGREISQLLNLEPQFWRQIYSSSDVENCLTKIKLVSHREIIDLQGLLKISPVSSGYCIGGCNWVIETDYQKNSDALIFACLRQNSSVHQNPDLMMTDFCKSIISNLKMGGNVLAPCYSTGLIFDQLECLCSEMDQSSLSHVPIYILGFSMESSMAFANIYAEWLSENKQSKVFIPEEPFLHGYLMKNERIKVYTTCYQSTLSADLRTPCVVFASHPSLRLGDAVHFMQIWGRDPKNLLILTEPDFISPEVLSPYQPLAMKVIFCPIDTNLNASAFYQIINEIKPGQLFLPEQMENKRFEDKLSGSTKIKFYAKNRIIDLGLDNYDQFRKMIVESTLSSNIDLKKCDQDHYAANLRGRLSIFENKLLIKACDSADNHGIKFDQIQPIGPKIKISNLIDQLKNAGFEPLILEQKENEILIILENARISLKLEENRTRLISDEFSDENQEEQEKMRLHVLDIVLNCLDKV</sequence>
<evidence type="ECO:0000256" key="3">
    <source>
        <dbReference type="ARBA" id="ARBA00006861"/>
    </source>
</evidence>
<protein>
    <submittedName>
        <fullName evidence="8">Beta-Casp domain-containing protein</fullName>
    </submittedName>
</protein>
<evidence type="ECO:0000256" key="4">
    <source>
        <dbReference type="ARBA" id="ARBA00022490"/>
    </source>
</evidence>
<dbReference type="SMART" id="SM01027">
    <property type="entry name" value="Beta-Casp"/>
    <property type="match status" value="1"/>
</dbReference>
<reference evidence="8" key="1">
    <citation type="submission" date="2022-11" db="UniProtKB">
        <authorList>
            <consortium name="WormBaseParasite"/>
        </authorList>
    </citation>
    <scope>IDENTIFICATION</scope>
</reference>
<name>A0A915KW76_ROMCU</name>
<dbReference type="WBParaSite" id="nRc.2.0.1.t41795-RA">
    <property type="protein sequence ID" value="nRc.2.0.1.t41795-RA"/>
    <property type="gene ID" value="nRc.2.0.1.g41795"/>
</dbReference>